<accession>A0A1M4PNC5</accession>
<keyword evidence="1" id="KW-0472">Membrane</keyword>
<dbReference type="RefSeq" id="WP_109840593.1">
    <property type="nucleotide sequence ID" value="NZ_LT669839.1"/>
</dbReference>
<feature type="domain" description="Nucleoside transporter/FeoB GTPase Gate" evidence="2">
    <location>
        <begin position="43"/>
        <end position="130"/>
    </location>
</feature>
<dbReference type="OrthoDB" id="6189592at2"/>
<sequence length="142" mass="15988">MKRSFTNFLFLVIILWILVGIIKYPKLSLDSSYEGLLIWFNIIIPSLLPFFIVTEVLTAIGFVDLVGRFLEPLMKPLFNTPGASAFPLSMSLVSGYPIGAKIVSNLRKKNIISKIEAERTICFSSYIGSSIYARCSSYRHVE</sequence>
<proteinExistence type="predicted"/>
<dbReference type="EMBL" id="LT669839">
    <property type="protein sequence ID" value="SHD76977.1"/>
    <property type="molecule type" value="Genomic_DNA"/>
</dbReference>
<evidence type="ECO:0000259" key="2">
    <source>
        <dbReference type="Pfam" id="PF07670"/>
    </source>
</evidence>
<name>A0A1M4PNC5_9FIRM</name>
<evidence type="ECO:0000256" key="1">
    <source>
        <dbReference type="SAM" id="Phobius"/>
    </source>
</evidence>
<feature type="transmembrane region" description="Helical" evidence="1">
    <location>
        <begin position="36"/>
        <end position="63"/>
    </location>
</feature>
<feature type="transmembrane region" description="Helical" evidence="1">
    <location>
        <begin position="6"/>
        <end position="24"/>
    </location>
</feature>
<keyword evidence="1" id="KW-0812">Transmembrane</keyword>
<dbReference type="InterPro" id="IPR011642">
    <property type="entry name" value="Gate_dom"/>
</dbReference>
<keyword evidence="4" id="KW-1185">Reference proteome</keyword>
<reference evidence="3 4" key="1">
    <citation type="submission" date="2016-11" db="EMBL/GenBank/DDBJ databases">
        <authorList>
            <person name="Manzoor S."/>
        </authorList>
    </citation>
    <scope>NUCLEOTIDE SEQUENCE [LARGE SCALE GENOMIC DNA]</scope>
    <source>
        <strain evidence="3">Clostridium ultunense strain Esp</strain>
    </source>
</reference>
<evidence type="ECO:0000313" key="3">
    <source>
        <dbReference type="EMBL" id="SHD76977.1"/>
    </source>
</evidence>
<organism evidence="3 4">
    <name type="scientific">[Clostridium] ultunense Esp</name>
    <dbReference type="NCBI Taxonomy" id="1288971"/>
    <lineage>
        <taxon>Bacteria</taxon>
        <taxon>Bacillati</taxon>
        <taxon>Bacillota</taxon>
        <taxon>Tissierellia</taxon>
        <taxon>Tissierellales</taxon>
        <taxon>Tepidimicrobiaceae</taxon>
        <taxon>Schnuerera</taxon>
    </lineage>
</organism>
<dbReference type="Proteomes" id="UP000245423">
    <property type="component" value="Chromosome 1"/>
</dbReference>
<evidence type="ECO:0000313" key="4">
    <source>
        <dbReference type="Proteomes" id="UP000245423"/>
    </source>
</evidence>
<dbReference type="Pfam" id="PF07670">
    <property type="entry name" value="Gate"/>
    <property type="match status" value="1"/>
</dbReference>
<protein>
    <submittedName>
        <fullName evidence="3">Putative factor required for spore cortex formation</fullName>
    </submittedName>
</protein>
<keyword evidence="1" id="KW-1133">Transmembrane helix</keyword>
<dbReference type="AlphaFoldDB" id="A0A1M4PNC5"/>
<gene>
    <name evidence="3" type="ORF">CUESP1_1614</name>
</gene>